<proteinExistence type="predicted"/>
<feature type="region of interest" description="Disordered" evidence="1">
    <location>
        <begin position="15"/>
        <end position="39"/>
    </location>
</feature>
<dbReference type="AlphaFoldDB" id="A0A8H4ASY8"/>
<dbReference type="EMBL" id="WTPW01000255">
    <property type="protein sequence ID" value="KAF0529910.1"/>
    <property type="molecule type" value="Genomic_DNA"/>
</dbReference>
<accession>A0A8H4ASY8</accession>
<feature type="compositionally biased region" description="Polar residues" evidence="1">
    <location>
        <begin position="108"/>
        <end position="117"/>
    </location>
</feature>
<keyword evidence="3" id="KW-1185">Reference proteome</keyword>
<comment type="caution">
    <text evidence="2">The sequence shown here is derived from an EMBL/GenBank/DDBJ whole genome shotgun (WGS) entry which is preliminary data.</text>
</comment>
<sequence length="125" mass="14190">MNALKSSNKNILNFNEDSQIDFNRENEAVSSEDDDEVESNIKDEIESNKENEEIFETKSVEIVGQIFATKKDILNIVQEIARSSGFAVTTKSSGNRHFDFQCKRGGQPQKTSNLTVDTRQKKENE</sequence>
<name>A0A8H4ASY8_GIGMA</name>
<evidence type="ECO:0000256" key="1">
    <source>
        <dbReference type="SAM" id="MobiDB-lite"/>
    </source>
</evidence>
<feature type="region of interest" description="Disordered" evidence="1">
    <location>
        <begin position="91"/>
        <end position="125"/>
    </location>
</feature>
<organism evidence="2 3">
    <name type="scientific">Gigaspora margarita</name>
    <dbReference type="NCBI Taxonomy" id="4874"/>
    <lineage>
        <taxon>Eukaryota</taxon>
        <taxon>Fungi</taxon>
        <taxon>Fungi incertae sedis</taxon>
        <taxon>Mucoromycota</taxon>
        <taxon>Glomeromycotina</taxon>
        <taxon>Glomeromycetes</taxon>
        <taxon>Diversisporales</taxon>
        <taxon>Gigasporaceae</taxon>
        <taxon>Gigaspora</taxon>
    </lineage>
</organism>
<evidence type="ECO:0000313" key="3">
    <source>
        <dbReference type="Proteomes" id="UP000439903"/>
    </source>
</evidence>
<dbReference type="OrthoDB" id="10556346at2759"/>
<protein>
    <submittedName>
        <fullName evidence="2">Uncharacterized protein</fullName>
    </submittedName>
</protein>
<gene>
    <name evidence="2" type="ORF">F8M41_012525</name>
</gene>
<dbReference type="Proteomes" id="UP000439903">
    <property type="component" value="Unassembled WGS sequence"/>
</dbReference>
<reference evidence="2 3" key="1">
    <citation type="journal article" date="2019" name="Environ. Microbiol.">
        <title>At the nexus of three kingdoms: the genome of the mycorrhizal fungus Gigaspora margarita provides insights into plant, endobacterial and fungal interactions.</title>
        <authorList>
            <person name="Venice F."/>
            <person name="Ghignone S."/>
            <person name="Salvioli di Fossalunga A."/>
            <person name="Amselem J."/>
            <person name="Novero M."/>
            <person name="Xianan X."/>
            <person name="Sedzielewska Toro K."/>
            <person name="Morin E."/>
            <person name="Lipzen A."/>
            <person name="Grigoriev I.V."/>
            <person name="Henrissat B."/>
            <person name="Martin F.M."/>
            <person name="Bonfante P."/>
        </authorList>
    </citation>
    <scope>NUCLEOTIDE SEQUENCE [LARGE SCALE GENOMIC DNA]</scope>
    <source>
        <strain evidence="2 3">BEG34</strain>
    </source>
</reference>
<evidence type="ECO:0000313" key="2">
    <source>
        <dbReference type="EMBL" id="KAF0529910.1"/>
    </source>
</evidence>